<evidence type="ECO:0000256" key="1">
    <source>
        <dbReference type="SAM" id="SignalP"/>
    </source>
</evidence>
<comment type="caution">
    <text evidence="2">The sequence shown here is derived from an EMBL/GenBank/DDBJ whole genome shotgun (WGS) entry which is preliminary data.</text>
</comment>
<sequence>MNIKVVAAMSAIVVANNSYALSQCPTDVEHCGTNPFAALVVGFSQICSERQPVNAELYEAAVTAYFTRHTSEYEQLSRAPEFPQRLEEVRKVAAMMSRAELDNECATLLSKGKNNTPPDAIKK</sequence>
<evidence type="ECO:0000313" key="3">
    <source>
        <dbReference type="Proteomes" id="UP000472320"/>
    </source>
</evidence>
<evidence type="ECO:0008006" key="4">
    <source>
        <dbReference type="Google" id="ProtNLM"/>
    </source>
</evidence>
<dbReference type="OrthoDB" id="9973241at2"/>
<evidence type="ECO:0000313" key="2">
    <source>
        <dbReference type="EMBL" id="MTW08975.1"/>
    </source>
</evidence>
<protein>
    <recommendedName>
        <fullName evidence="4">Rap1a immunity protein domain-containing protein</fullName>
    </recommendedName>
</protein>
<dbReference type="AlphaFoldDB" id="A0A6L6Q9T0"/>
<dbReference type="EMBL" id="WNKX01000001">
    <property type="protein sequence ID" value="MTW08975.1"/>
    <property type="molecule type" value="Genomic_DNA"/>
</dbReference>
<feature type="chain" id="PRO_5026902906" description="Rap1a immunity protein domain-containing protein" evidence="1">
    <location>
        <begin position="21"/>
        <end position="123"/>
    </location>
</feature>
<reference evidence="2 3" key="1">
    <citation type="submission" date="2019-11" db="EMBL/GenBank/DDBJ databases">
        <title>Type strains purchased from KCTC, JCM and DSMZ.</title>
        <authorList>
            <person name="Lu H."/>
        </authorList>
    </citation>
    <scope>NUCLEOTIDE SEQUENCE [LARGE SCALE GENOMIC DNA]</scope>
    <source>
        <strain evidence="2 3">JCM 31587</strain>
    </source>
</reference>
<dbReference type="Proteomes" id="UP000472320">
    <property type="component" value="Unassembled WGS sequence"/>
</dbReference>
<dbReference type="RefSeq" id="WP_155451973.1">
    <property type="nucleotide sequence ID" value="NZ_WNKX01000001.1"/>
</dbReference>
<name>A0A6L6Q9T0_9BURK</name>
<keyword evidence="1" id="KW-0732">Signal</keyword>
<gene>
    <name evidence="2" type="ORF">GM658_00005</name>
</gene>
<keyword evidence="3" id="KW-1185">Reference proteome</keyword>
<accession>A0A6L6Q9T0</accession>
<feature type="signal peptide" evidence="1">
    <location>
        <begin position="1"/>
        <end position="20"/>
    </location>
</feature>
<proteinExistence type="predicted"/>
<organism evidence="2 3">
    <name type="scientific">Massilia eburnea</name>
    <dbReference type="NCBI Taxonomy" id="1776165"/>
    <lineage>
        <taxon>Bacteria</taxon>
        <taxon>Pseudomonadati</taxon>
        <taxon>Pseudomonadota</taxon>
        <taxon>Betaproteobacteria</taxon>
        <taxon>Burkholderiales</taxon>
        <taxon>Oxalobacteraceae</taxon>
        <taxon>Telluria group</taxon>
        <taxon>Massilia</taxon>
    </lineage>
</organism>